<protein>
    <submittedName>
        <fullName evidence="2">FAD binding domain-containing protein</fullName>
    </submittedName>
</protein>
<dbReference type="Proteomes" id="UP000823914">
    <property type="component" value="Unassembled WGS sequence"/>
</dbReference>
<evidence type="ECO:0000259" key="1">
    <source>
        <dbReference type="PROSITE" id="PS51387"/>
    </source>
</evidence>
<evidence type="ECO:0000313" key="3">
    <source>
        <dbReference type="Proteomes" id="UP000823914"/>
    </source>
</evidence>
<dbReference type="AlphaFoldDB" id="A0A9E2L2W8"/>
<dbReference type="InterPro" id="IPR051312">
    <property type="entry name" value="Diverse_Substr_Oxidored"/>
</dbReference>
<feature type="domain" description="FAD-binding PCMH-type" evidence="1">
    <location>
        <begin position="1"/>
        <end position="161"/>
    </location>
</feature>
<dbReference type="GO" id="GO:0016491">
    <property type="term" value="F:oxidoreductase activity"/>
    <property type="evidence" value="ECO:0007669"/>
    <property type="project" value="InterPro"/>
</dbReference>
<dbReference type="InterPro" id="IPR016166">
    <property type="entry name" value="FAD-bd_PCMH"/>
</dbReference>
<reference evidence="2" key="1">
    <citation type="journal article" date="2021" name="PeerJ">
        <title>Extensive microbial diversity within the chicken gut microbiome revealed by metagenomics and culture.</title>
        <authorList>
            <person name="Gilroy R."/>
            <person name="Ravi A."/>
            <person name="Getino M."/>
            <person name="Pursley I."/>
            <person name="Horton D.L."/>
            <person name="Alikhan N.F."/>
            <person name="Baker D."/>
            <person name="Gharbi K."/>
            <person name="Hall N."/>
            <person name="Watson M."/>
            <person name="Adriaenssens E.M."/>
            <person name="Foster-Nyarko E."/>
            <person name="Jarju S."/>
            <person name="Secka A."/>
            <person name="Antonio M."/>
            <person name="Oren A."/>
            <person name="Chaudhuri R.R."/>
            <person name="La Ragione R."/>
            <person name="Hildebrand F."/>
            <person name="Pallen M.J."/>
        </authorList>
    </citation>
    <scope>NUCLEOTIDE SEQUENCE</scope>
    <source>
        <strain evidence="2">Gambia15-2214</strain>
    </source>
</reference>
<dbReference type="PANTHER" id="PTHR42659:SF9">
    <property type="entry name" value="XANTHINE DEHYDROGENASE FAD-BINDING SUBUNIT XDHB-RELATED"/>
    <property type="match status" value="1"/>
</dbReference>
<dbReference type="PANTHER" id="PTHR42659">
    <property type="entry name" value="XANTHINE DEHYDROGENASE SUBUNIT C-RELATED"/>
    <property type="match status" value="1"/>
</dbReference>
<dbReference type="Pfam" id="PF00941">
    <property type="entry name" value="FAD_binding_5"/>
    <property type="match status" value="1"/>
</dbReference>
<sequence>METSSTVFYANNLTDILYQLKNVSRVELCAGCTTFQQLPPIALIIRNVEELKFIDKRERFVEFGASVPLSVILDLGQKRLPSFFYEAVKSIANPFIRNMATIGGNICRTDVRGTLYAPLLASDASLDFRTANEVITIPMTKFFGIPKGGFLTKIRLPLEEWDISVFRQLNPVLRLNENSASFVFLAKTEKGILLKIRIALCGLIRFRSGDLESRLLSSKLPLSKKTIEEILELAGNKFDKEANEFMLTTDRDYSQTFFILRVKFLNVLKYSLYLLT</sequence>
<dbReference type="InterPro" id="IPR036318">
    <property type="entry name" value="FAD-bd_PCMH-like_sf"/>
</dbReference>
<dbReference type="GO" id="GO:0071949">
    <property type="term" value="F:FAD binding"/>
    <property type="evidence" value="ECO:0007669"/>
    <property type="project" value="InterPro"/>
</dbReference>
<dbReference type="PROSITE" id="PS51387">
    <property type="entry name" value="FAD_PCMH"/>
    <property type="match status" value="1"/>
</dbReference>
<proteinExistence type="predicted"/>
<name>A0A9E2L2W8_9SPIR</name>
<comment type="caution">
    <text evidence="2">The sequence shown here is derived from an EMBL/GenBank/DDBJ whole genome shotgun (WGS) entry which is preliminary data.</text>
</comment>
<dbReference type="EMBL" id="JAHLFV010000165">
    <property type="protein sequence ID" value="MBU3850289.1"/>
    <property type="molecule type" value="Genomic_DNA"/>
</dbReference>
<dbReference type="InterPro" id="IPR016169">
    <property type="entry name" value="FAD-bd_PCMH_sub2"/>
</dbReference>
<evidence type="ECO:0000313" key="2">
    <source>
        <dbReference type="EMBL" id="MBU3850289.1"/>
    </source>
</evidence>
<dbReference type="Gene3D" id="3.30.465.10">
    <property type="match status" value="1"/>
</dbReference>
<organism evidence="2 3">
    <name type="scientific">Candidatus Treponema excrementipullorum</name>
    <dbReference type="NCBI Taxonomy" id="2838768"/>
    <lineage>
        <taxon>Bacteria</taxon>
        <taxon>Pseudomonadati</taxon>
        <taxon>Spirochaetota</taxon>
        <taxon>Spirochaetia</taxon>
        <taxon>Spirochaetales</taxon>
        <taxon>Treponemataceae</taxon>
        <taxon>Treponema</taxon>
    </lineage>
</organism>
<reference evidence="2" key="2">
    <citation type="submission" date="2021-04" db="EMBL/GenBank/DDBJ databases">
        <authorList>
            <person name="Gilroy R."/>
        </authorList>
    </citation>
    <scope>NUCLEOTIDE SEQUENCE</scope>
    <source>
        <strain evidence="2">Gambia15-2214</strain>
    </source>
</reference>
<gene>
    <name evidence="2" type="ORF">IAA16_06960</name>
</gene>
<dbReference type="InterPro" id="IPR002346">
    <property type="entry name" value="Mopterin_DH_FAD-bd"/>
</dbReference>
<accession>A0A9E2L2W8</accession>
<dbReference type="SUPFAM" id="SSF56176">
    <property type="entry name" value="FAD-binding/transporter-associated domain-like"/>
    <property type="match status" value="1"/>
</dbReference>